<keyword evidence="4 7" id="KW-1133">Transmembrane helix</keyword>
<evidence type="ECO:0000256" key="2">
    <source>
        <dbReference type="ARBA" id="ARBA00008335"/>
    </source>
</evidence>
<feature type="transmembrane region" description="Helical" evidence="7">
    <location>
        <begin position="286"/>
        <end position="312"/>
    </location>
</feature>
<evidence type="ECO:0000313" key="9">
    <source>
        <dbReference type="EMBL" id="KAJ6027421.1"/>
    </source>
</evidence>
<dbReference type="PANTHER" id="PTHR23502:SF38">
    <property type="entry name" value="POLYAMINE TRANSPORTER 4"/>
    <property type="match status" value="1"/>
</dbReference>
<dbReference type="PROSITE" id="PS50850">
    <property type="entry name" value="MFS"/>
    <property type="match status" value="1"/>
</dbReference>
<dbReference type="InterPro" id="IPR036259">
    <property type="entry name" value="MFS_trans_sf"/>
</dbReference>
<dbReference type="SUPFAM" id="SSF103473">
    <property type="entry name" value="MFS general substrate transporter"/>
    <property type="match status" value="1"/>
</dbReference>
<dbReference type="EMBL" id="JAQJZL010000015">
    <property type="protein sequence ID" value="KAJ6027421.1"/>
    <property type="molecule type" value="Genomic_DNA"/>
</dbReference>
<reference evidence="9" key="1">
    <citation type="journal article" date="2023" name="IMA Fungus">
        <title>Comparative genomic study of the Penicillium genus elucidates a diverse pangenome and 15 lateral gene transfer events.</title>
        <authorList>
            <person name="Petersen C."/>
            <person name="Sorensen T."/>
            <person name="Nielsen M.R."/>
            <person name="Sondergaard T.E."/>
            <person name="Sorensen J.L."/>
            <person name="Fitzpatrick D.A."/>
            <person name="Frisvad J.C."/>
            <person name="Nielsen K.L."/>
        </authorList>
    </citation>
    <scope>NUCLEOTIDE SEQUENCE</scope>
    <source>
        <strain evidence="9">IBT 15450</strain>
    </source>
</reference>
<dbReference type="FunFam" id="1.20.1250.20:FF:000082">
    <property type="entry name" value="MFS multidrug transporter, putative"/>
    <property type="match status" value="1"/>
</dbReference>
<reference evidence="9" key="2">
    <citation type="submission" date="2023-01" db="EMBL/GenBank/DDBJ databases">
        <authorList>
            <person name="Petersen C."/>
        </authorList>
    </citation>
    <scope>NUCLEOTIDE SEQUENCE</scope>
    <source>
        <strain evidence="9">IBT 15450</strain>
    </source>
</reference>
<organism evidence="9 10">
    <name type="scientific">Penicillium canescens</name>
    <dbReference type="NCBI Taxonomy" id="5083"/>
    <lineage>
        <taxon>Eukaryota</taxon>
        <taxon>Fungi</taxon>
        <taxon>Dikarya</taxon>
        <taxon>Ascomycota</taxon>
        <taxon>Pezizomycotina</taxon>
        <taxon>Eurotiomycetes</taxon>
        <taxon>Eurotiomycetidae</taxon>
        <taxon>Eurotiales</taxon>
        <taxon>Aspergillaceae</taxon>
        <taxon>Penicillium</taxon>
    </lineage>
</organism>
<keyword evidence="10" id="KW-1185">Reference proteome</keyword>
<feature type="transmembrane region" description="Helical" evidence="7">
    <location>
        <begin position="95"/>
        <end position="116"/>
    </location>
</feature>
<evidence type="ECO:0000313" key="10">
    <source>
        <dbReference type="Proteomes" id="UP001219568"/>
    </source>
</evidence>
<evidence type="ECO:0000256" key="5">
    <source>
        <dbReference type="ARBA" id="ARBA00023136"/>
    </source>
</evidence>
<feature type="transmembrane region" description="Helical" evidence="7">
    <location>
        <begin position="128"/>
        <end position="145"/>
    </location>
</feature>
<keyword evidence="3 7" id="KW-0812">Transmembrane</keyword>
<dbReference type="Proteomes" id="UP001219568">
    <property type="component" value="Unassembled WGS sequence"/>
</dbReference>
<dbReference type="GO" id="GO:0015606">
    <property type="term" value="F:spermidine transmembrane transporter activity"/>
    <property type="evidence" value="ECO:0007669"/>
    <property type="project" value="TreeGrafter"/>
</dbReference>
<proteinExistence type="inferred from homology"/>
<keyword evidence="5 7" id="KW-0472">Membrane</keyword>
<sequence length="500" mass="54710">MARLDIQQHNNSNRWGGTQSREVATREPEAVLGEEDALCGQETWKWDADPNNPYNWPTKWKVQQVLMIASAAFTTSLGVSILSPAHSQFIEEFGVGSTVAILPLSLYVFALALGPVVGGPLSETFGRYPIYIGSAILGSAFTLGVGLSNTFTAVCVLRFFAGLCFATPLAIAAGTINETFRPASRAIPSTIFILTPFLGPGIGPVIGSFLVNRKGWRWTQWTMLLFAMCTIITTFIARETFHPVIKFRRSKELGLSFPRAPLSTKLRGFVTVSLLRPVQMVLTEPIVALICLYVACEFATLFSFFAAFPLVFQGIYGFGIEASGLVFLSIVVGCFLGAITVLLCDIFIYRRKAASYQGRRVPPEHRLYPSLIGSIGLPISLFWFGWTSRADVSWASPVTAIALFGWGNICVFVSTAQYIVDTYHGSIVASAMSANSLARYGFAAAFPLFTVQMYTKLGIAWASSVLGFIAVLLLPVPWVFIIGGERLRALSRFDTVEMQE</sequence>
<gene>
    <name evidence="9" type="ORF">N7460_012238</name>
</gene>
<feature type="domain" description="Major facilitator superfamily (MFS) profile" evidence="8">
    <location>
        <begin position="64"/>
        <end position="487"/>
    </location>
</feature>
<feature type="compositionally biased region" description="Polar residues" evidence="6">
    <location>
        <begin position="7"/>
        <end position="22"/>
    </location>
</feature>
<comment type="caution">
    <text evidence="9">The sequence shown here is derived from an EMBL/GenBank/DDBJ whole genome shotgun (WGS) entry which is preliminary data.</text>
</comment>
<evidence type="ECO:0000256" key="7">
    <source>
        <dbReference type="SAM" id="Phobius"/>
    </source>
</evidence>
<evidence type="ECO:0000256" key="3">
    <source>
        <dbReference type="ARBA" id="ARBA00022692"/>
    </source>
</evidence>
<feature type="transmembrane region" description="Helical" evidence="7">
    <location>
        <begin position="223"/>
        <end position="241"/>
    </location>
</feature>
<comment type="subcellular location">
    <subcellularLocation>
        <location evidence="1">Cell membrane</location>
        <topology evidence="1">Multi-pass membrane protein</topology>
    </subcellularLocation>
</comment>
<dbReference type="InterPro" id="IPR011701">
    <property type="entry name" value="MFS"/>
</dbReference>
<dbReference type="AlphaFoldDB" id="A0AAD6I225"/>
<name>A0AAD6I225_PENCN</name>
<feature type="transmembrane region" description="Helical" evidence="7">
    <location>
        <begin position="461"/>
        <end position="482"/>
    </location>
</feature>
<dbReference type="GO" id="GO:0000297">
    <property type="term" value="F:spermine transmembrane transporter activity"/>
    <property type="evidence" value="ECO:0007669"/>
    <property type="project" value="TreeGrafter"/>
</dbReference>
<evidence type="ECO:0000256" key="6">
    <source>
        <dbReference type="SAM" id="MobiDB-lite"/>
    </source>
</evidence>
<dbReference type="GO" id="GO:0005886">
    <property type="term" value="C:plasma membrane"/>
    <property type="evidence" value="ECO:0007669"/>
    <property type="project" value="UniProtKB-SubCell"/>
</dbReference>
<feature type="transmembrane region" description="Helical" evidence="7">
    <location>
        <begin position="324"/>
        <end position="347"/>
    </location>
</feature>
<evidence type="ECO:0000259" key="8">
    <source>
        <dbReference type="PROSITE" id="PS50850"/>
    </source>
</evidence>
<feature type="transmembrane region" description="Helical" evidence="7">
    <location>
        <begin position="151"/>
        <end position="174"/>
    </location>
</feature>
<evidence type="ECO:0000256" key="1">
    <source>
        <dbReference type="ARBA" id="ARBA00004651"/>
    </source>
</evidence>
<dbReference type="InterPro" id="IPR020846">
    <property type="entry name" value="MFS_dom"/>
</dbReference>
<protein>
    <recommendedName>
        <fullName evidence="8">Major facilitator superfamily (MFS) profile domain-containing protein</fullName>
    </recommendedName>
</protein>
<accession>A0AAD6I225</accession>
<dbReference type="Gene3D" id="1.20.1250.20">
    <property type="entry name" value="MFS general substrate transporter like domains"/>
    <property type="match status" value="1"/>
</dbReference>
<evidence type="ECO:0000256" key="4">
    <source>
        <dbReference type="ARBA" id="ARBA00022989"/>
    </source>
</evidence>
<feature type="transmembrane region" description="Helical" evidence="7">
    <location>
        <begin position="186"/>
        <end position="211"/>
    </location>
</feature>
<dbReference type="PANTHER" id="PTHR23502">
    <property type="entry name" value="MAJOR FACILITATOR SUPERFAMILY"/>
    <property type="match status" value="1"/>
</dbReference>
<feature type="transmembrane region" description="Helical" evidence="7">
    <location>
        <begin position="392"/>
        <end position="416"/>
    </location>
</feature>
<feature type="transmembrane region" description="Helical" evidence="7">
    <location>
        <begin position="65"/>
        <end position="83"/>
    </location>
</feature>
<feature type="transmembrane region" description="Helical" evidence="7">
    <location>
        <begin position="437"/>
        <end position="455"/>
    </location>
</feature>
<dbReference type="Pfam" id="PF07690">
    <property type="entry name" value="MFS_1"/>
    <property type="match status" value="1"/>
</dbReference>
<feature type="region of interest" description="Disordered" evidence="6">
    <location>
        <begin position="1"/>
        <end position="26"/>
    </location>
</feature>
<feature type="transmembrane region" description="Helical" evidence="7">
    <location>
        <begin position="367"/>
        <end position="386"/>
    </location>
</feature>
<dbReference type="CDD" id="cd17323">
    <property type="entry name" value="MFS_Tpo1_MDR_like"/>
    <property type="match status" value="1"/>
</dbReference>
<comment type="similarity">
    <text evidence="2">Belongs to the major facilitator superfamily.</text>
</comment>